<dbReference type="PANTHER" id="PTHR32343:SF16">
    <property type="entry name" value="RNA-BINDING (RRM_RBD_RNP MOTIFS) FAMILY PROTEIN"/>
    <property type="match status" value="1"/>
</dbReference>
<proteinExistence type="predicted"/>
<dbReference type="EMBL" id="QGNW01001755">
    <property type="protein sequence ID" value="RVW31374.1"/>
    <property type="molecule type" value="Genomic_DNA"/>
</dbReference>
<dbReference type="InterPro" id="IPR035979">
    <property type="entry name" value="RBD_domain_sf"/>
</dbReference>
<organism evidence="1 2">
    <name type="scientific">Vitis vinifera</name>
    <name type="common">Grape</name>
    <dbReference type="NCBI Taxonomy" id="29760"/>
    <lineage>
        <taxon>Eukaryota</taxon>
        <taxon>Viridiplantae</taxon>
        <taxon>Streptophyta</taxon>
        <taxon>Embryophyta</taxon>
        <taxon>Tracheophyta</taxon>
        <taxon>Spermatophyta</taxon>
        <taxon>Magnoliopsida</taxon>
        <taxon>eudicotyledons</taxon>
        <taxon>Gunneridae</taxon>
        <taxon>Pentapetalae</taxon>
        <taxon>rosids</taxon>
        <taxon>Vitales</taxon>
        <taxon>Vitaceae</taxon>
        <taxon>Viteae</taxon>
        <taxon>Vitis</taxon>
    </lineage>
</organism>
<reference evidence="1 2" key="1">
    <citation type="journal article" date="2018" name="PLoS Genet.">
        <title>Population sequencing reveals clonal diversity and ancestral inbreeding in the grapevine cultivar Chardonnay.</title>
        <authorList>
            <person name="Roach M.J."/>
            <person name="Johnson D.L."/>
            <person name="Bohlmann J."/>
            <person name="van Vuuren H.J."/>
            <person name="Jones S.J."/>
            <person name="Pretorius I.S."/>
            <person name="Schmidt S.A."/>
            <person name="Borneman A.R."/>
        </authorList>
    </citation>
    <scope>NUCLEOTIDE SEQUENCE [LARGE SCALE GENOMIC DNA]</scope>
    <source>
        <strain evidence="2">cv. Chardonnay</strain>
        <tissue evidence="1">Leaf</tissue>
    </source>
</reference>
<sequence length="342" mass="37598">MYPGAYTAEVTCLSPKATEKDVYDFFIHCGMIEHLEIIRYFQTFGLFSFQLDADWHSELGLGRTFDHFYGFIGVLLHKLHSSGECARTAYVTFRDFYALETAVLLSGATIVDQRACISGWGIYADESDPWSNSSWNYERFGFHVYDKQARNDLRNLLQSYGALFLTFADNSERTAEFLRSATTPREAVTVAQEVVTTMIAKGYVLGKDALIKAKAFDEAHGVSAAAAAKIAELSKRIGLTDKIYAGVEAVRSVDEKYHVSEFSKSAANKIYGGVEAARAVEDRYQLLEFTKSAAVVTGKTTVAAANAFVNSSYFAKGALWVSGILTRAANAAADLGNKGNKM</sequence>
<dbReference type="Proteomes" id="UP000288805">
    <property type="component" value="Unassembled WGS sequence"/>
</dbReference>
<gene>
    <name evidence="1" type="primary">BPA1_8</name>
    <name evidence="1" type="ORF">CK203_090128</name>
</gene>
<accession>A0A438D7E5</accession>
<name>A0A438D7E5_VITVI</name>
<dbReference type="GO" id="GO:0003676">
    <property type="term" value="F:nucleic acid binding"/>
    <property type="evidence" value="ECO:0007669"/>
    <property type="project" value="InterPro"/>
</dbReference>
<dbReference type="PANTHER" id="PTHR32343">
    <property type="entry name" value="SERINE/ARGININE-RICH SPLICING FACTOR"/>
    <property type="match status" value="1"/>
</dbReference>
<comment type="caution">
    <text evidence="1">The sequence shown here is derived from an EMBL/GenBank/DDBJ whole genome shotgun (WGS) entry which is preliminary data.</text>
</comment>
<evidence type="ECO:0000313" key="1">
    <source>
        <dbReference type="EMBL" id="RVW31374.1"/>
    </source>
</evidence>
<dbReference type="SUPFAM" id="SSF54928">
    <property type="entry name" value="RNA-binding domain, RBD"/>
    <property type="match status" value="1"/>
</dbReference>
<evidence type="ECO:0000313" key="2">
    <source>
        <dbReference type="Proteomes" id="UP000288805"/>
    </source>
</evidence>
<dbReference type="AlphaFoldDB" id="A0A438D7E5"/>
<protein>
    <submittedName>
        <fullName evidence="1">Binding partner of ACD11 1</fullName>
    </submittedName>
</protein>